<sequence length="573" mass="66151">MSPPNSETAESPSHISPMLRLPPEIIKTIVDQVPNSTIKNLRLTCRFYLETVALRLDRVFISANPRNVEVFTAIANHDAFRAKITEIIWDDALLYVRPVPRSAVEAYYGSDDDYQDYAEESDDECDKNGINWRGNVPGWFRKACRDNVFFLKEKRDKYLNRPDLVARAQQACEQMPMEEAWAYYQQLVQQQRDILDSNAHIIALEKHIGSFLALQRIVITPAAHGWIYNPLYETPMIRSFPRGFNYYIPRTWPVHDRSMPECDDWNEDGSDWQGFRTVTRVLAEGRDFGRVVDLRIDVHELEMGLNSRVFEKENRTLSDFEAVLARPDFAHLQLDLMVDPHYTQADVFRSGLLKRALARASCGQGLKSLSLRTNIDMYTTIDECDWYVPLTTIFTPTSYSRLQHFGLARFYVEQDDLLALLASMPKTLRSVELSMLEFMGEKDSYRTLLWGIRDTLGWKEREPRPTLVVSTDLSNPKPGQALWLEHELYSFLYENGSNPFGNDPATRGPSAIRFGFGWEKDCFNPYHKRPHVDNYDLADLGYIKGSRPRPVARPTQDLPGPGKSYFTDARYLL</sequence>
<dbReference type="EMBL" id="KV460206">
    <property type="protein sequence ID" value="OBU01589.1"/>
    <property type="molecule type" value="Genomic_DNA"/>
</dbReference>
<dbReference type="RefSeq" id="XP_018135321.1">
    <property type="nucleotide sequence ID" value="XM_018270098.2"/>
</dbReference>
<dbReference type="GeneID" id="28833955"/>
<reference evidence="1 2" key="1">
    <citation type="submission" date="2016-03" db="EMBL/GenBank/DDBJ databases">
        <title>Comparative genomics of Pseudogymnoascus destructans, the fungus causing white-nose syndrome of bats.</title>
        <authorList>
            <person name="Palmer J.M."/>
            <person name="Drees K.P."/>
            <person name="Foster J.T."/>
            <person name="Lindner D.L."/>
        </authorList>
    </citation>
    <scope>NUCLEOTIDE SEQUENCE [LARGE SCALE GENOMIC DNA]</scope>
    <source>
        <strain evidence="1 2">UAMH 10579</strain>
    </source>
</reference>
<organism evidence="1 2">
    <name type="scientific">Pseudogymnoascus verrucosus</name>
    <dbReference type="NCBI Taxonomy" id="342668"/>
    <lineage>
        <taxon>Eukaryota</taxon>
        <taxon>Fungi</taxon>
        <taxon>Dikarya</taxon>
        <taxon>Ascomycota</taxon>
        <taxon>Pezizomycotina</taxon>
        <taxon>Leotiomycetes</taxon>
        <taxon>Thelebolales</taxon>
        <taxon>Thelebolaceae</taxon>
        <taxon>Pseudogymnoascus</taxon>
    </lineage>
</organism>
<proteinExistence type="predicted"/>
<reference evidence="2" key="2">
    <citation type="journal article" date="2018" name="Nat. Commun.">
        <title>Extreme sensitivity to ultraviolet light in the fungal pathogen causing white-nose syndrome of bats.</title>
        <authorList>
            <person name="Palmer J.M."/>
            <person name="Drees K.P."/>
            <person name="Foster J.T."/>
            <person name="Lindner D.L."/>
        </authorList>
    </citation>
    <scope>NUCLEOTIDE SEQUENCE [LARGE SCALE GENOMIC DNA]</scope>
    <source>
        <strain evidence="2">UAMH 10579</strain>
    </source>
</reference>
<evidence type="ECO:0000313" key="1">
    <source>
        <dbReference type="EMBL" id="OBU01589.1"/>
    </source>
</evidence>
<gene>
    <name evidence="1" type="ORF">VE01_00569</name>
</gene>
<name>A0A2P2SXK0_9PEZI</name>
<evidence type="ECO:0000313" key="2">
    <source>
        <dbReference type="Proteomes" id="UP000091956"/>
    </source>
</evidence>
<dbReference type="Proteomes" id="UP000091956">
    <property type="component" value="Unassembled WGS sequence"/>
</dbReference>
<dbReference type="STRING" id="342668.A0A2P2SXK0"/>
<keyword evidence="2" id="KW-1185">Reference proteome</keyword>
<protein>
    <submittedName>
        <fullName evidence="1">Uncharacterized protein</fullName>
    </submittedName>
</protein>
<dbReference type="OrthoDB" id="3429862at2759"/>
<accession>A0A2P2SXK0</accession>
<dbReference type="AlphaFoldDB" id="A0A2P2SXK0"/>